<evidence type="ECO:0000313" key="11">
    <source>
        <dbReference type="EMBL" id="SIQ72746.1"/>
    </source>
</evidence>
<dbReference type="PROSITE" id="PS00211">
    <property type="entry name" value="ABC_TRANSPORTER_1"/>
    <property type="match status" value="1"/>
</dbReference>
<feature type="domain" description="ABC transmembrane type-1" evidence="10">
    <location>
        <begin position="56"/>
        <end position="336"/>
    </location>
</feature>
<comment type="caution">
    <text evidence="11">The sequence shown here is derived from an EMBL/GenBank/DDBJ whole genome shotgun (WGS) entry which is preliminary data.</text>
</comment>
<dbReference type="GO" id="GO:0005886">
    <property type="term" value="C:plasma membrane"/>
    <property type="evidence" value="ECO:0007669"/>
    <property type="project" value="UniProtKB-SubCell"/>
</dbReference>
<evidence type="ECO:0000256" key="7">
    <source>
        <dbReference type="ARBA" id="ARBA00024725"/>
    </source>
</evidence>
<dbReference type="PROSITE" id="PS50929">
    <property type="entry name" value="ABC_TM1F"/>
    <property type="match status" value="1"/>
</dbReference>
<dbReference type="SMART" id="SM00382">
    <property type="entry name" value="AAA"/>
    <property type="match status" value="1"/>
</dbReference>
<dbReference type="InterPro" id="IPR003593">
    <property type="entry name" value="AAA+_ATPase"/>
</dbReference>
<dbReference type="RefSeq" id="WP_029310605.1">
    <property type="nucleotide sequence ID" value="NZ_FTNE01000008.1"/>
</dbReference>
<dbReference type="CDD" id="cd18575">
    <property type="entry name" value="ABC_6TM_bac_exporter_ABCB8_10_like"/>
    <property type="match status" value="1"/>
</dbReference>
<dbReference type="Gene3D" id="1.20.1560.10">
    <property type="entry name" value="ABC transporter type 1, transmembrane domain"/>
    <property type="match status" value="1"/>
</dbReference>
<keyword evidence="2 8" id="KW-0812">Transmembrane</keyword>
<evidence type="ECO:0000256" key="4">
    <source>
        <dbReference type="ARBA" id="ARBA00022840"/>
    </source>
</evidence>
<comment type="subcellular location">
    <subcellularLocation>
        <location evidence="1">Cell membrane</location>
        <topology evidence="1">Multi-pass membrane protein</topology>
    </subcellularLocation>
</comment>
<evidence type="ECO:0000256" key="3">
    <source>
        <dbReference type="ARBA" id="ARBA00022741"/>
    </source>
</evidence>
<dbReference type="InterPro" id="IPR003439">
    <property type="entry name" value="ABC_transporter-like_ATP-bd"/>
</dbReference>
<keyword evidence="12" id="KW-1185">Reference proteome</keyword>
<dbReference type="PROSITE" id="PS50893">
    <property type="entry name" value="ABC_TRANSPORTER_2"/>
    <property type="match status" value="1"/>
</dbReference>
<dbReference type="PANTHER" id="PTHR43394:SF1">
    <property type="entry name" value="ATP-BINDING CASSETTE SUB-FAMILY B MEMBER 10, MITOCHONDRIAL"/>
    <property type="match status" value="1"/>
</dbReference>
<feature type="domain" description="ABC transporter" evidence="9">
    <location>
        <begin position="371"/>
        <end position="607"/>
    </location>
</feature>
<dbReference type="GO" id="GO:0015421">
    <property type="term" value="F:ABC-type oligopeptide transporter activity"/>
    <property type="evidence" value="ECO:0007669"/>
    <property type="project" value="TreeGrafter"/>
</dbReference>
<feature type="transmembrane region" description="Helical" evidence="8">
    <location>
        <begin position="170"/>
        <end position="188"/>
    </location>
</feature>
<feature type="transmembrane region" description="Helical" evidence="8">
    <location>
        <begin position="94"/>
        <end position="113"/>
    </location>
</feature>
<feature type="transmembrane region" description="Helical" evidence="8">
    <location>
        <begin position="308"/>
        <end position="331"/>
    </location>
</feature>
<gene>
    <name evidence="11" type="ORF">SAMN05421828_108117</name>
</gene>
<dbReference type="GO" id="GO:0005524">
    <property type="term" value="F:ATP binding"/>
    <property type="evidence" value="ECO:0007669"/>
    <property type="project" value="UniProtKB-KW"/>
</dbReference>
<evidence type="ECO:0000256" key="6">
    <source>
        <dbReference type="ARBA" id="ARBA00023136"/>
    </source>
</evidence>
<dbReference type="InterPro" id="IPR039421">
    <property type="entry name" value="Type_1_exporter"/>
</dbReference>
<dbReference type="EMBL" id="FTNE01000008">
    <property type="protein sequence ID" value="SIQ72746.1"/>
    <property type="molecule type" value="Genomic_DNA"/>
</dbReference>
<evidence type="ECO:0000259" key="10">
    <source>
        <dbReference type="PROSITE" id="PS50929"/>
    </source>
</evidence>
<dbReference type="InterPro" id="IPR027417">
    <property type="entry name" value="P-loop_NTPase"/>
</dbReference>
<feature type="transmembrane region" description="Helical" evidence="8">
    <location>
        <begin position="54"/>
        <end position="74"/>
    </location>
</feature>
<evidence type="ECO:0000256" key="1">
    <source>
        <dbReference type="ARBA" id="ARBA00004651"/>
    </source>
</evidence>
<dbReference type="Proteomes" id="UP000186308">
    <property type="component" value="Unassembled WGS sequence"/>
</dbReference>
<dbReference type="InterPro" id="IPR036640">
    <property type="entry name" value="ABC1_TM_sf"/>
</dbReference>
<organism evidence="11 12">
    <name type="scientific">Acidiphilium rubrum</name>
    <dbReference type="NCBI Taxonomy" id="526"/>
    <lineage>
        <taxon>Bacteria</taxon>
        <taxon>Pseudomonadati</taxon>
        <taxon>Pseudomonadota</taxon>
        <taxon>Alphaproteobacteria</taxon>
        <taxon>Acetobacterales</taxon>
        <taxon>Acidocellaceae</taxon>
        <taxon>Acidiphilium</taxon>
    </lineage>
</organism>
<reference evidence="11 12" key="1">
    <citation type="submission" date="2017-01" db="EMBL/GenBank/DDBJ databases">
        <authorList>
            <person name="Varghese N."/>
            <person name="Submissions S."/>
        </authorList>
    </citation>
    <scope>NUCLEOTIDE SEQUENCE [LARGE SCALE GENOMIC DNA]</scope>
    <source>
        <strain evidence="11 12">ATCC 35905</strain>
    </source>
</reference>
<keyword evidence="5 8" id="KW-1133">Transmembrane helix</keyword>
<dbReference type="Pfam" id="PF00005">
    <property type="entry name" value="ABC_tran"/>
    <property type="match status" value="1"/>
</dbReference>
<dbReference type="InterPro" id="IPR017871">
    <property type="entry name" value="ABC_transporter-like_CS"/>
</dbReference>
<name>A0A8G2CKB6_ACIRU</name>
<evidence type="ECO:0000313" key="12">
    <source>
        <dbReference type="Proteomes" id="UP000186308"/>
    </source>
</evidence>
<keyword evidence="6 8" id="KW-0472">Membrane</keyword>
<dbReference type="SUPFAM" id="SSF90123">
    <property type="entry name" value="ABC transporter transmembrane region"/>
    <property type="match status" value="1"/>
</dbReference>
<dbReference type="GO" id="GO:0016887">
    <property type="term" value="F:ATP hydrolysis activity"/>
    <property type="evidence" value="ECO:0007669"/>
    <property type="project" value="InterPro"/>
</dbReference>
<dbReference type="PANTHER" id="PTHR43394">
    <property type="entry name" value="ATP-DEPENDENT PERMEASE MDL1, MITOCHONDRIAL"/>
    <property type="match status" value="1"/>
</dbReference>
<evidence type="ECO:0000259" key="9">
    <source>
        <dbReference type="PROSITE" id="PS50893"/>
    </source>
</evidence>
<feature type="transmembrane region" description="Helical" evidence="8">
    <location>
        <begin position="275"/>
        <end position="296"/>
    </location>
</feature>
<comment type="function">
    <text evidence="7">Part of an ABC transporter complex. Transmembrane domains (TMD) form a pore in the inner membrane and the ATP-binding domain (NBD) is responsible for energy generation.</text>
</comment>
<evidence type="ECO:0000256" key="5">
    <source>
        <dbReference type="ARBA" id="ARBA00022989"/>
    </source>
</evidence>
<dbReference type="SUPFAM" id="SSF52540">
    <property type="entry name" value="P-loop containing nucleoside triphosphate hydrolases"/>
    <property type="match status" value="1"/>
</dbReference>
<sequence>MSDSQPNGAVAGRPGAGSELAAQLMRSARGRPGTRRLGPLKRLMPYLAAHRRDAGLALIFLVSATLANLGLTIAVRRIGNDGMANVAALQRTMVQMGGITVVFALCSALRFYFITRLGERVVADLRKAVYEHILRLDQAFFLTTRTGEVLSRMTTDLTIVETMLGSSISVALRSSIMFIGALVSLIVITPRFTLLVLLIVPFVLGPVFYLGRRVRSRSMAAQDRFAAAVGFAGESLDAIETVQAFGRETDSAARFGTAVEAAFAASLARIRMRSLLTGVVSVLSFVAIGSIVYLAAKDTFIEHSVSPGVFLQFIFLAILVVTSIGSVGEVAGDVQKASGAMERIAELLDATPGIAAPPVPVAMPLPARGDIVFSGVTFAYPGRPDLPALRDFSLTVRHGERVALVGPSGAGKSTVLRLLLRFYDPQAGIIRIDGVDLKATTPAELRARIAMVGQDAALFSGSAYENLRYGREGATRDELRRAADAAQATGFIDRLPEGFDTPIGERAKSLSGGQRQRLAIARALVRDAPILLLDEATSALDAENEQWVQQALEVAMAGRTTIVIAHRLATILKADRIIVMQDGSVVEQGSHAELVATGKLYARLALLQFGVAGAAG</sequence>
<dbReference type="FunFam" id="3.40.50.300:FF:000218">
    <property type="entry name" value="Multidrug ABC transporter ATP-binding protein"/>
    <property type="match status" value="1"/>
</dbReference>
<keyword evidence="4 11" id="KW-0067">ATP-binding</keyword>
<dbReference type="AlphaFoldDB" id="A0A8G2CKB6"/>
<dbReference type="Pfam" id="PF00664">
    <property type="entry name" value="ABC_membrane"/>
    <property type="match status" value="1"/>
</dbReference>
<dbReference type="OrthoDB" id="5288404at2"/>
<dbReference type="Gene3D" id="3.40.50.300">
    <property type="entry name" value="P-loop containing nucleotide triphosphate hydrolases"/>
    <property type="match status" value="1"/>
</dbReference>
<accession>A0A8G2CKB6</accession>
<evidence type="ECO:0000256" key="2">
    <source>
        <dbReference type="ARBA" id="ARBA00022692"/>
    </source>
</evidence>
<evidence type="ECO:0000256" key="8">
    <source>
        <dbReference type="SAM" id="Phobius"/>
    </source>
</evidence>
<protein>
    <submittedName>
        <fullName evidence="11">ATP-binding cassette, subfamily B</fullName>
    </submittedName>
</protein>
<keyword evidence="3" id="KW-0547">Nucleotide-binding</keyword>
<feature type="transmembrane region" description="Helical" evidence="8">
    <location>
        <begin position="194"/>
        <end position="211"/>
    </location>
</feature>
<dbReference type="InterPro" id="IPR011527">
    <property type="entry name" value="ABC1_TM_dom"/>
</dbReference>
<proteinExistence type="predicted"/>